<dbReference type="SUPFAM" id="SSF81901">
    <property type="entry name" value="HCP-like"/>
    <property type="match status" value="2"/>
</dbReference>
<feature type="compositionally biased region" description="Basic and acidic residues" evidence="2">
    <location>
        <begin position="197"/>
        <end position="208"/>
    </location>
</feature>
<dbReference type="AlphaFoldDB" id="R7YX59"/>
<dbReference type="STRING" id="1168221.R7YX59"/>
<feature type="region of interest" description="Disordered" evidence="2">
    <location>
        <begin position="392"/>
        <end position="565"/>
    </location>
</feature>
<feature type="compositionally biased region" description="Low complexity" evidence="2">
    <location>
        <begin position="27"/>
        <end position="43"/>
    </location>
</feature>
<evidence type="ECO:0000313" key="3">
    <source>
        <dbReference type="EMBL" id="EON66428.1"/>
    </source>
</evidence>
<dbReference type="InterPro" id="IPR051726">
    <property type="entry name" value="Chitin_Synth_Reg"/>
</dbReference>
<dbReference type="RefSeq" id="XP_007781745.1">
    <property type="nucleotide sequence ID" value="XM_007783555.1"/>
</dbReference>
<dbReference type="InterPro" id="IPR011990">
    <property type="entry name" value="TPR-like_helical_dom_sf"/>
</dbReference>
<feature type="compositionally biased region" description="Polar residues" evidence="2">
    <location>
        <begin position="422"/>
        <end position="443"/>
    </location>
</feature>
<dbReference type="eggNOG" id="KOG1550">
    <property type="taxonomic scope" value="Eukaryota"/>
</dbReference>
<feature type="region of interest" description="Disordered" evidence="2">
    <location>
        <begin position="1123"/>
        <end position="1153"/>
    </location>
</feature>
<evidence type="ECO:0000256" key="1">
    <source>
        <dbReference type="ARBA" id="ARBA00022737"/>
    </source>
</evidence>
<evidence type="ECO:0000313" key="4">
    <source>
        <dbReference type="Proteomes" id="UP000016924"/>
    </source>
</evidence>
<feature type="region of interest" description="Disordered" evidence="2">
    <location>
        <begin position="591"/>
        <end position="755"/>
    </location>
</feature>
<feature type="compositionally biased region" description="Polar residues" evidence="2">
    <location>
        <begin position="277"/>
        <end position="290"/>
    </location>
</feature>
<feature type="compositionally biased region" description="Low complexity" evidence="2">
    <location>
        <begin position="697"/>
        <end position="706"/>
    </location>
</feature>
<dbReference type="Pfam" id="PF08238">
    <property type="entry name" value="Sel1"/>
    <property type="match status" value="7"/>
</dbReference>
<feature type="compositionally biased region" description="Pro residues" evidence="2">
    <location>
        <begin position="643"/>
        <end position="652"/>
    </location>
</feature>
<dbReference type="Gene3D" id="1.25.40.10">
    <property type="entry name" value="Tetratricopeptide repeat domain"/>
    <property type="match status" value="2"/>
</dbReference>
<feature type="compositionally biased region" description="Polar residues" evidence="2">
    <location>
        <begin position="522"/>
        <end position="533"/>
    </location>
</feature>
<dbReference type="HOGENOM" id="CLU_000288_126_0_1"/>
<proteinExistence type="predicted"/>
<feature type="compositionally biased region" description="Low complexity" evidence="2">
    <location>
        <begin position="544"/>
        <end position="557"/>
    </location>
</feature>
<keyword evidence="4" id="KW-1185">Reference proteome</keyword>
<dbReference type="OMA" id="KQHEENC"/>
<keyword evidence="1" id="KW-0677">Repeat</keyword>
<dbReference type="GeneID" id="19902836"/>
<feature type="compositionally biased region" description="Low complexity" evidence="2">
    <location>
        <begin position="259"/>
        <end position="275"/>
    </location>
</feature>
<reference evidence="4" key="1">
    <citation type="submission" date="2012-06" db="EMBL/GenBank/DDBJ databases">
        <title>The genome sequence of Coniosporium apollinis CBS 100218.</title>
        <authorList>
            <consortium name="The Broad Institute Genome Sequencing Platform"/>
            <person name="Cuomo C."/>
            <person name="Gorbushina A."/>
            <person name="Noack S."/>
            <person name="Walker B."/>
            <person name="Young S.K."/>
            <person name="Zeng Q."/>
            <person name="Gargeya S."/>
            <person name="Fitzgerald M."/>
            <person name="Haas B."/>
            <person name="Abouelleil A."/>
            <person name="Alvarado L."/>
            <person name="Arachchi H.M."/>
            <person name="Berlin A.M."/>
            <person name="Chapman S.B."/>
            <person name="Goldberg J."/>
            <person name="Griggs A."/>
            <person name="Gujja S."/>
            <person name="Hansen M."/>
            <person name="Howarth C."/>
            <person name="Imamovic A."/>
            <person name="Larimer J."/>
            <person name="McCowan C."/>
            <person name="Montmayeur A."/>
            <person name="Murphy C."/>
            <person name="Neiman D."/>
            <person name="Pearson M."/>
            <person name="Priest M."/>
            <person name="Roberts A."/>
            <person name="Saif S."/>
            <person name="Shea T."/>
            <person name="Sisk P."/>
            <person name="Sykes S."/>
            <person name="Wortman J."/>
            <person name="Nusbaum C."/>
            <person name="Birren B."/>
        </authorList>
    </citation>
    <scope>NUCLEOTIDE SEQUENCE [LARGE SCALE GENOMIC DNA]</scope>
    <source>
        <strain evidence="4">CBS 100218</strain>
    </source>
</reference>
<protein>
    <submittedName>
        <fullName evidence="3">Uncharacterized protein</fullName>
    </submittedName>
</protein>
<dbReference type="EMBL" id="JH767580">
    <property type="protein sequence ID" value="EON66428.1"/>
    <property type="molecule type" value="Genomic_DNA"/>
</dbReference>
<sequence>MAYDQSSAYHPPQRPYYNQQAPQSPAYEYQYDQYDQYGQPQQHGYGGQWEGHQDAQYNGAYGNVGNPNEYQSAPALYRDPRNNVRHASPQGHGDYYANNGHAVAHNNQGYAQQHAYSVPRGGTQSPRGVERPRGPDVQALPPQNRTPVPAATNSQERSRPAGGEQPRSQQQHKNDKGVPPNGATPNSQPKPQSRAKPVKERILQREDSPVTLSFDNPFPMFPMKPKPKDKPKTGSIPVDDAMASMSIKSGRSSGDRARPPTASSSTRSKASQASSDAPRSSGSTERTAGSNREVRSRPPDQVQYRAVENYRAAPAGYVENGPSRPEQAPTMRQAHAHLHGPPPVRSNSAEPRRNGAYGAPPAMPDNPLQHPPQRAMTMPQTAANNVPANNVPQFEMQWPEPGPVAGYHGPASPTFIPPRPPTASSNYSGRNGTARQAEHYQSTIPPPELDGSPLPQKQHAKHQSLSELYDQYYDSPRKPSDGYGGVGAGAAPEEEMPNFDAQPADWRGHRRGNSLENHLDAVSNNPAQSQNQEYRAPNPESCYQQQNFQSQPVSQGQNRNAHSGINGFVFEMPGDVPEVTPAPYEVEAPFQPNTFYHQPPAKGMPPSDIRSRMIAPPNHMHNTQPPQPRGYPAPSHQFHRPRPGPPQQPQPPMVRNFSPPNRWPEQGTGRDGPDPYAQRGPGPRPPMGRPTAGMPLQQQAPPVAAPRRNDPDALPQHPTPVRPGLMDPALTNQPAKPPPIRQYNNSTNPAPAPAAAPVPEYAIARAERRASAPVTHDELDRLRGIYKASPSEYKSHLRLAKKLVEAASVLADEGGRADARTRTKNREKYIFEAHKIVKKLVNAGYPDAMFYLADCYGQGLLGLEVDTKEAFSLYQAAAKAGHPASAYRTAVCCEMGAEEGGGTRRDPLKAVQWYKRAAALGDTPAMYKMGMIMLKGLLGQPRNIGDALTWLKRAAETADEENPHALHELGLLYENPPNTDKIIRDEPYALQLFQQAADLGYKFSQFRLGQAYEYGNLGLPIDARSSIAWYTRAAAQGEHQSELALSGWYLTGSQGILDQSDTEAYLWARKAACSDPPLPKAMFAMGYFTEVGIGCPRSLEEAKRWYGRAASQKFPKAQERLEELKRGGDRVQKNRERLSRSNQKQHEENCRVM</sequence>
<gene>
    <name evidence="3" type="ORF">W97_05525</name>
</gene>
<dbReference type="SMART" id="SM00671">
    <property type="entry name" value="SEL1"/>
    <property type="match status" value="7"/>
</dbReference>
<dbReference type="Proteomes" id="UP000016924">
    <property type="component" value="Unassembled WGS sequence"/>
</dbReference>
<name>R7YX59_CONA1</name>
<evidence type="ECO:0000256" key="2">
    <source>
        <dbReference type="SAM" id="MobiDB-lite"/>
    </source>
</evidence>
<dbReference type="PANTHER" id="PTHR46430:SF3">
    <property type="entry name" value="ACTIVATOR OF C KINASE PROTEIN 1"/>
    <property type="match status" value="1"/>
</dbReference>
<feature type="region of interest" description="Disordered" evidence="2">
    <location>
        <begin position="1"/>
        <end position="375"/>
    </location>
</feature>
<accession>R7YX59</accession>
<organism evidence="3 4">
    <name type="scientific">Coniosporium apollinis (strain CBS 100218)</name>
    <name type="common">Rock-inhabiting black yeast</name>
    <dbReference type="NCBI Taxonomy" id="1168221"/>
    <lineage>
        <taxon>Eukaryota</taxon>
        <taxon>Fungi</taxon>
        <taxon>Dikarya</taxon>
        <taxon>Ascomycota</taxon>
        <taxon>Pezizomycotina</taxon>
        <taxon>Dothideomycetes</taxon>
        <taxon>Dothideomycetes incertae sedis</taxon>
        <taxon>Coniosporium</taxon>
    </lineage>
</organism>
<feature type="compositionally biased region" description="Polar residues" evidence="2">
    <location>
        <begin position="141"/>
        <end position="155"/>
    </location>
</feature>
<dbReference type="OrthoDB" id="272077at2759"/>
<dbReference type="PANTHER" id="PTHR46430">
    <property type="entry name" value="PROTEIN SKT5-RELATED"/>
    <property type="match status" value="1"/>
</dbReference>
<feature type="compositionally biased region" description="Polar residues" evidence="2">
    <location>
        <begin position="105"/>
        <end position="115"/>
    </location>
</feature>
<dbReference type="InterPro" id="IPR006597">
    <property type="entry name" value="Sel1-like"/>
</dbReference>